<dbReference type="GO" id="GO:0006352">
    <property type="term" value="P:DNA-templated transcription initiation"/>
    <property type="evidence" value="ECO:0007669"/>
    <property type="project" value="InterPro"/>
</dbReference>
<feature type="domain" description="RNA polymerase sigma-70 region 4" evidence="1">
    <location>
        <begin position="117"/>
        <end position="165"/>
    </location>
</feature>
<dbReference type="Pfam" id="PF04545">
    <property type="entry name" value="Sigma70_r4"/>
    <property type="match status" value="1"/>
</dbReference>
<keyword evidence="3" id="KW-1185">Reference proteome</keyword>
<dbReference type="SUPFAM" id="SSF88659">
    <property type="entry name" value="Sigma3 and sigma4 domains of RNA polymerase sigma factors"/>
    <property type="match status" value="1"/>
</dbReference>
<proteinExistence type="predicted"/>
<dbReference type="AlphaFoldDB" id="A0A8J8MN43"/>
<protein>
    <submittedName>
        <fullName evidence="2">Sigma-70 family RNA polymerase sigma factor</fullName>
    </submittedName>
</protein>
<dbReference type="RefSeq" id="WP_212695194.1">
    <property type="nucleotide sequence ID" value="NZ_CP058649.1"/>
</dbReference>
<dbReference type="EMBL" id="CP058649">
    <property type="protein sequence ID" value="QUI24501.1"/>
    <property type="molecule type" value="Genomic_DNA"/>
</dbReference>
<dbReference type="InterPro" id="IPR036388">
    <property type="entry name" value="WH-like_DNA-bd_sf"/>
</dbReference>
<dbReference type="Proteomes" id="UP000683246">
    <property type="component" value="Chromosome"/>
</dbReference>
<gene>
    <name evidence="2" type="ORF">HZI73_20315</name>
</gene>
<accession>A0A8J8MN43</accession>
<organism evidence="2 3">
    <name type="scientific">Vallitalea pronyensis</name>
    <dbReference type="NCBI Taxonomy" id="1348613"/>
    <lineage>
        <taxon>Bacteria</taxon>
        <taxon>Bacillati</taxon>
        <taxon>Bacillota</taxon>
        <taxon>Clostridia</taxon>
        <taxon>Lachnospirales</taxon>
        <taxon>Vallitaleaceae</taxon>
        <taxon>Vallitalea</taxon>
    </lineage>
</organism>
<evidence type="ECO:0000259" key="1">
    <source>
        <dbReference type="Pfam" id="PF04545"/>
    </source>
</evidence>
<dbReference type="KEGG" id="vpy:HZI73_20315"/>
<dbReference type="InterPro" id="IPR007630">
    <property type="entry name" value="RNA_pol_sigma70_r4"/>
</dbReference>
<dbReference type="Gene3D" id="1.10.10.10">
    <property type="entry name" value="Winged helix-like DNA-binding domain superfamily/Winged helix DNA-binding domain"/>
    <property type="match status" value="1"/>
</dbReference>
<evidence type="ECO:0000313" key="2">
    <source>
        <dbReference type="EMBL" id="QUI24501.1"/>
    </source>
</evidence>
<dbReference type="InterPro" id="IPR013324">
    <property type="entry name" value="RNA_pol_sigma_r3/r4-like"/>
</dbReference>
<dbReference type="GO" id="GO:0003700">
    <property type="term" value="F:DNA-binding transcription factor activity"/>
    <property type="evidence" value="ECO:0007669"/>
    <property type="project" value="InterPro"/>
</dbReference>
<sequence>MRENISELVEESKIGNRESLWKLIQRFSPLIGKYSRILRYEDAKNDIIEHFIRIIKQMPLMSEGKEIKYINNSIRNISIKLSKRSSTYEDNILLNDQMEYFQSELRINGLSIDMESALKSLEDKARKIICYRYILGYSDTEISNKVSISRQAVHKARKKALTALRCMLGGEGYGK</sequence>
<evidence type="ECO:0000313" key="3">
    <source>
        <dbReference type="Proteomes" id="UP000683246"/>
    </source>
</evidence>
<reference evidence="2" key="1">
    <citation type="submission" date="2020-07" db="EMBL/GenBank/DDBJ databases">
        <title>Vallitalea pronyensis genome.</title>
        <authorList>
            <person name="Postec A."/>
        </authorList>
    </citation>
    <scope>NUCLEOTIDE SEQUENCE</scope>
    <source>
        <strain evidence="2">FatNI3</strain>
    </source>
</reference>
<name>A0A8J8MN43_9FIRM</name>